<proteinExistence type="predicted"/>
<dbReference type="Proteomes" id="UP001384579">
    <property type="component" value="Unassembled WGS sequence"/>
</dbReference>
<sequence length="171" mass="19472">MKNLLTMFVSPNSENTAQSEEDKYNERSFSILTRALTLAQGYFSFVLVHCNSMTLRQQIVDRLQANSAIKPRQLLLPKSATTLYATIIAELEDEQPPALMILGIESVIAIDRLLVSTNLLCSEFSKKISFPLVFWVTDEILRKMIRIAPDLYNRMPTAIRFVSNRAETNNK</sequence>
<dbReference type="RefSeq" id="WP_340521683.1">
    <property type="nucleotide sequence ID" value="NZ_JBBLXS010000121.1"/>
</dbReference>
<evidence type="ECO:0000313" key="1">
    <source>
        <dbReference type="EMBL" id="MEK0185461.1"/>
    </source>
</evidence>
<name>A0ABU8YMG1_9CYAN</name>
<dbReference type="EMBL" id="JBBLXS010000121">
    <property type="protein sequence ID" value="MEK0185461.1"/>
    <property type="molecule type" value="Genomic_DNA"/>
</dbReference>
<evidence type="ECO:0000313" key="2">
    <source>
        <dbReference type="Proteomes" id="UP001384579"/>
    </source>
</evidence>
<reference evidence="1 2" key="1">
    <citation type="journal article" date="2020" name="Harmful Algae">
        <title>Molecular and morphological characterization of a novel dihydroanatoxin-a producing Microcoleus species (cyanobacteria) from the Russian River, California, USA.</title>
        <authorList>
            <person name="Conklin K.Y."/>
            <person name="Stancheva R."/>
            <person name="Otten T.G."/>
            <person name="Fadness R."/>
            <person name="Boyer G.L."/>
            <person name="Read B."/>
            <person name="Zhang X."/>
            <person name="Sheath R.G."/>
        </authorList>
    </citation>
    <scope>NUCLEOTIDE SEQUENCE [LARGE SCALE GENOMIC DNA]</scope>
    <source>
        <strain evidence="1 2">PTRS2</strain>
    </source>
</reference>
<organism evidence="1 2">
    <name type="scientific">Microcoleus anatoxicus PTRS2</name>
    <dbReference type="NCBI Taxonomy" id="2705321"/>
    <lineage>
        <taxon>Bacteria</taxon>
        <taxon>Bacillati</taxon>
        <taxon>Cyanobacteriota</taxon>
        <taxon>Cyanophyceae</taxon>
        <taxon>Oscillatoriophycideae</taxon>
        <taxon>Oscillatoriales</taxon>
        <taxon>Microcoleaceae</taxon>
        <taxon>Microcoleus</taxon>
        <taxon>Microcoleus anatoxicus</taxon>
    </lineage>
</organism>
<gene>
    <name evidence="1" type="ORF">WMG39_11480</name>
</gene>
<keyword evidence="2" id="KW-1185">Reference proteome</keyword>
<evidence type="ECO:0008006" key="3">
    <source>
        <dbReference type="Google" id="ProtNLM"/>
    </source>
</evidence>
<comment type="caution">
    <text evidence="1">The sequence shown here is derived from an EMBL/GenBank/DDBJ whole genome shotgun (WGS) entry which is preliminary data.</text>
</comment>
<protein>
    <recommendedName>
        <fullName evidence="3">WD repeat-containing protein</fullName>
    </recommendedName>
</protein>
<accession>A0ABU8YMG1</accession>